<feature type="region of interest" description="Disordered" evidence="1">
    <location>
        <begin position="212"/>
        <end position="248"/>
    </location>
</feature>
<dbReference type="InterPro" id="IPR024628">
    <property type="entry name" value="Sulfotransferase_Stf0_dom"/>
</dbReference>
<sequence length="276" mass="30308">MMSFKTHLSRTGTHEENLKKRFGRAAYYDGTEIFETPLYCMGFTNRCGSNLLADYLRATPYFGGFHEQLNFDSVVKSSEQWGTTSLSEYMVSAGKTFGADRTSYGFKASADQLMMLQRFGIAGMYRGGMKVIHITREDLIGQAISYQIALQTRKWTSNQAGVGDDVVVQFDARQLTAIIDAIQADNSSIAMFAAAFGYPYLHVSYENLVEDPAPSSTRLPPSPEKTAAPGLSALPRSRSSHRRSTTNSARVTTITCAATFSESQTGRICARCGPST</sequence>
<protein>
    <submittedName>
        <fullName evidence="3">Stf0 family sulfotransferase</fullName>
    </submittedName>
</protein>
<evidence type="ECO:0000256" key="1">
    <source>
        <dbReference type="SAM" id="MobiDB-lite"/>
    </source>
</evidence>
<accession>A0ABT8DBD6</accession>
<gene>
    <name evidence="3" type="ORF">QWZ10_24255</name>
</gene>
<name>A0ABT8DBD6_9RHOB</name>
<dbReference type="Gene3D" id="3.40.50.300">
    <property type="entry name" value="P-loop containing nucleotide triphosphate hydrolases"/>
    <property type="match status" value="1"/>
</dbReference>
<dbReference type="Pfam" id="PF09037">
    <property type="entry name" value="Sulphotransf"/>
    <property type="match status" value="1"/>
</dbReference>
<proteinExistence type="predicted"/>
<keyword evidence="4" id="KW-1185">Reference proteome</keyword>
<dbReference type="InterPro" id="IPR027417">
    <property type="entry name" value="P-loop_NTPase"/>
</dbReference>
<reference evidence="4" key="1">
    <citation type="journal article" date="2019" name="Int. J. Syst. Evol. Microbiol.">
        <title>The Global Catalogue of Microorganisms (GCM) 10K type strain sequencing project: providing services to taxonomists for standard genome sequencing and annotation.</title>
        <authorList>
            <consortium name="The Broad Institute Genomics Platform"/>
            <consortium name="The Broad Institute Genome Sequencing Center for Infectious Disease"/>
            <person name="Wu L."/>
            <person name="Ma J."/>
        </authorList>
    </citation>
    <scope>NUCLEOTIDE SEQUENCE [LARGE SCALE GENOMIC DNA]</scope>
    <source>
        <strain evidence="4">CECT 8482</strain>
    </source>
</reference>
<dbReference type="EMBL" id="JAUFRC010000003">
    <property type="protein sequence ID" value="MDN3714118.1"/>
    <property type="molecule type" value="Genomic_DNA"/>
</dbReference>
<organism evidence="3 4">
    <name type="scientific">Paracoccus cavernae</name>
    <dbReference type="NCBI Taxonomy" id="1571207"/>
    <lineage>
        <taxon>Bacteria</taxon>
        <taxon>Pseudomonadati</taxon>
        <taxon>Pseudomonadota</taxon>
        <taxon>Alphaproteobacteria</taxon>
        <taxon>Rhodobacterales</taxon>
        <taxon>Paracoccaceae</taxon>
        <taxon>Paracoccus</taxon>
    </lineage>
</organism>
<feature type="domain" description="Sulphotransferase Stf0" evidence="2">
    <location>
        <begin position="127"/>
        <end position="213"/>
    </location>
</feature>
<dbReference type="Proteomes" id="UP001243846">
    <property type="component" value="Unassembled WGS sequence"/>
</dbReference>
<evidence type="ECO:0000313" key="4">
    <source>
        <dbReference type="Proteomes" id="UP001243846"/>
    </source>
</evidence>
<dbReference type="SUPFAM" id="SSF52540">
    <property type="entry name" value="P-loop containing nucleoside triphosphate hydrolases"/>
    <property type="match status" value="1"/>
</dbReference>
<evidence type="ECO:0000259" key="2">
    <source>
        <dbReference type="Pfam" id="PF09037"/>
    </source>
</evidence>
<comment type="caution">
    <text evidence="3">The sequence shown here is derived from an EMBL/GenBank/DDBJ whole genome shotgun (WGS) entry which is preliminary data.</text>
</comment>
<evidence type="ECO:0000313" key="3">
    <source>
        <dbReference type="EMBL" id="MDN3714118.1"/>
    </source>
</evidence>